<dbReference type="EC" id="3.5.1.25" evidence="2"/>
<feature type="binding site" evidence="11">
    <location>
        <position position="197"/>
    </location>
    <ligand>
        <name>Zn(2+)</name>
        <dbReference type="ChEBI" id="CHEBI:29105"/>
    </ligand>
</feature>
<comment type="cofactor">
    <cofactor evidence="11">
        <name>a divalent metal cation</name>
        <dbReference type="ChEBI" id="CHEBI:60240"/>
    </cofactor>
    <text evidence="11">Binds 1 divalent metal cation per subunit.</text>
</comment>
<feature type="binding site" evidence="11">
    <location>
        <position position="131"/>
    </location>
    <ligand>
        <name>Zn(2+)</name>
        <dbReference type="ChEBI" id="CHEBI:29105"/>
    </ligand>
</feature>
<dbReference type="Gene3D" id="3.20.20.140">
    <property type="entry name" value="Metal-dependent hydrolases"/>
    <property type="match status" value="1"/>
</dbReference>
<dbReference type="Pfam" id="PF01979">
    <property type="entry name" value="Amidohydro_1"/>
    <property type="match status" value="1"/>
</dbReference>
<keyword evidence="6 9" id="KW-0119">Carbohydrate metabolism</keyword>
<keyword evidence="4 11" id="KW-0479">Metal-binding</keyword>
<evidence type="ECO:0000313" key="13">
    <source>
        <dbReference type="EMBL" id="WDV08515.1"/>
    </source>
</evidence>
<keyword evidence="5 9" id="KW-0378">Hydrolase</keyword>
<evidence type="ECO:0000256" key="9">
    <source>
        <dbReference type="PIRNR" id="PIRNR038994"/>
    </source>
</evidence>
<comment type="similarity">
    <text evidence="1 9">Belongs to the metallo-dependent hydrolases superfamily. NagA family.</text>
</comment>
<accession>A0AAJ5UXZ3</accession>
<name>A0AAJ5UXZ3_9BACI</name>
<dbReference type="InterPro" id="IPR032466">
    <property type="entry name" value="Metal_Hydrolase"/>
</dbReference>
<dbReference type="GO" id="GO:0046872">
    <property type="term" value="F:metal ion binding"/>
    <property type="evidence" value="ECO:0007669"/>
    <property type="project" value="UniProtKB-KW"/>
</dbReference>
<dbReference type="SUPFAM" id="SSF51556">
    <property type="entry name" value="Metallo-dependent hydrolases"/>
    <property type="match status" value="1"/>
</dbReference>
<evidence type="ECO:0000259" key="12">
    <source>
        <dbReference type="Pfam" id="PF01979"/>
    </source>
</evidence>
<dbReference type="CDD" id="cd00854">
    <property type="entry name" value="NagA"/>
    <property type="match status" value="1"/>
</dbReference>
<dbReference type="SUPFAM" id="SSF51338">
    <property type="entry name" value="Composite domain of metallo-dependent hydrolases"/>
    <property type="match status" value="1"/>
</dbReference>
<evidence type="ECO:0000256" key="7">
    <source>
        <dbReference type="ARBA" id="ARBA00047647"/>
    </source>
</evidence>
<gene>
    <name evidence="13" type="primary">nagA</name>
    <name evidence="13" type="ORF">OU989_08555</name>
</gene>
<dbReference type="EMBL" id="CP113527">
    <property type="protein sequence ID" value="WDV08515.1"/>
    <property type="molecule type" value="Genomic_DNA"/>
</dbReference>
<comment type="catalytic activity">
    <reaction evidence="7">
        <text>N-acetyl-D-glucosamine 6-phosphate + H2O = D-glucosamine 6-phosphate + acetate</text>
        <dbReference type="Rhea" id="RHEA:22936"/>
        <dbReference type="ChEBI" id="CHEBI:15377"/>
        <dbReference type="ChEBI" id="CHEBI:30089"/>
        <dbReference type="ChEBI" id="CHEBI:57513"/>
        <dbReference type="ChEBI" id="CHEBI:58725"/>
        <dbReference type="EC" id="3.5.1.25"/>
    </reaction>
</comment>
<reference evidence="13" key="1">
    <citation type="submission" date="2022-11" db="EMBL/GenBank/DDBJ databases">
        <title>Lysinibacillus irui.</title>
        <authorList>
            <person name="Akintayo S.O."/>
        </authorList>
    </citation>
    <scope>NUCLEOTIDE SEQUENCE</scope>
    <source>
        <strain evidence="13">IRB4-01</strain>
    </source>
</reference>
<dbReference type="PIRSF" id="PIRSF038994">
    <property type="entry name" value="NagA"/>
    <property type="match status" value="1"/>
</dbReference>
<feature type="active site" description="Proton donor/acceptor" evidence="10">
    <location>
        <position position="276"/>
    </location>
</feature>
<dbReference type="Proteomes" id="UP001219585">
    <property type="component" value="Chromosome"/>
</dbReference>
<dbReference type="GO" id="GO:0006046">
    <property type="term" value="P:N-acetylglucosamine catabolic process"/>
    <property type="evidence" value="ECO:0007669"/>
    <property type="project" value="TreeGrafter"/>
</dbReference>
<proteinExistence type="inferred from homology"/>
<evidence type="ECO:0000256" key="8">
    <source>
        <dbReference type="ARBA" id="ARBA00060590"/>
    </source>
</evidence>
<dbReference type="InterPro" id="IPR006680">
    <property type="entry name" value="Amidohydro-rel"/>
</dbReference>
<evidence type="ECO:0000256" key="3">
    <source>
        <dbReference type="ARBA" id="ARBA00018029"/>
    </source>
</evidence>
<dbReference type="FunFam" id="3.20.20.140:FF:000004">
    <property type="entry name" value="N-acetylglucosamine-6-phosphate deacetylase"/>
    <property type="match status" value="1"/>
</dbReference>
<dbReference type="Gene3D" id="2.30.40.10">
    <property type="entry name" value="Urease, subunit C, domain 1"/>
    <property type="match status" value="1"/>
</dbReference>
<organism evidence="13 14">
    <name type="scientific">Lysinibacillus irui</name>
    <dbReference type="NCBI Taxonomy" id="2998077"/>
    <lineage>
        <taxon>Bacteria</taxon>
        <taxon>Bacillati</taxon>
        <taxon>Bacillota</taxon>
        <taxon>Bacilli</taxon>
        <taxon>Bacillales</taxon>
        <taxon>Bacillaceae</taxon>
        <taxon>Lysinibacillus</taxon>
    </lineage>
</organism>
<evidence type="ECO:0000256" key="2">
    <source>
        <dbReference type="ARBA" id="ARBA00011899"/>
    </source>
</evidence>
<sequence>MLFLSLLIRNITVVNANGRDEQMDVWMRDGKIAQIAQHIEVSGGDRLDGSGKFLLPGFIDMHIHGSAQMDAMDASDEGLHTMAQSLLKEGTTSFLATTMTQSYDNIERAIANIAQFQPQPDEAEVLGIHIEGPFVSKQRAGAQPLDFIVQPDLNVFTKWQELSGNKIKQITLAPEEPNGMSAVQSIAASGVIVSIGHSDATFEQMQEAAQLGATQGTHLYNQMRPFHHRDPGVVGGVLLLEGIKAEMIVDFIHMHKGAVEMAYRVKGADGIILITDAMRAKGMPFGEYDLGGQIVHVTEAGAHLANGSLAGSILKMDQAVRNMHLVTNCTLEELVKMSSFNAAQQLKLSTKGQLVQGYDADAVIIDAHLNLQQTIKGGHILFDVMKDSEGR</sequence>
<evidence type="ECO:0000313" key="14">
    <source>
        <dbReference type="Proteomes" id="UP001219585"/>
    </source>
</evidence>
<dbReference type="InterPro" id="IPR011059">
    <property type="entry name" value="Metal-dep_hydrolase_composite"/>
</dbReference>
<dbReference type="PANTHER" id="PTHR11113">
    <property type="entry name" value="N-ACETYLGLUCOSAMINE-6-PHOSPHATE DEACETYLASE"/>
    <property type="match status" value="1"/>
</dbReference>
<protein>
    <recommendedName>
        <fullName evidence="3">N-acetylglucosamine-6-phosphate deacetylase</fullName>
        <ecNumber evidence="2">3.5.1.25</ecNumber>
    </recommendedName>
</protein>
<evidence type="ECO:0000256" key="4">
    <source>
        <dbReference type="ARBA" id="ARBA00022723"/>
    </source>
</evidence>
<evidence type="ECO:0000256" key="1">
    <source>
        <dbReference type="ARBA" id="ARBA00010716"/>
    </source>
</evidence>
<dbReference type="AlphaFoldDB" id="A0AAJ5UXZ3"/>
<evidence type="ECO:0000256" key="11">
    <source>
        <dbReference type="PIRSR" id="PIRSR038994-3"/>
    </source>
</evidence>
<evidence type="ECO:0000256" key="10">
    <source>
        <dbReference type="PIRSR" id="PIRSR038994-1"/>
    </source>
</evidence>
<dbReference type="NCBIfam" id="TIGR00221">
    <property type="entry name" value="nagA"/>
    <property type="match status" value="1"/>
</dbReference>
<dbReference type="KEGG" id="liu:OU989_08555"/>
<evidence type="ECO:0000256" key="6">
    <source>
        <dbReference type="ARBA" id="ARBA00023277"/>
    </source>
</evidence>
<comment type="pathway">
    <text evidence="8">Amino-sugar metabolism; N-acetylneuraminate degradation; D-fructose 6-phosphate from N-acetylneuraminate: step 4/5.</text>
</comment>
<dbReference type="PANTHER" id="PTHR11113:SF14">
    <property type="entry name" value="N-ACETYLGLUCOSAMINE-6-PHOSPHATE DEACETYLASE"/>
    <property type="match status" value="1"/>
</dbReference>
<feature type="domain" description="Amidohydrolase-related" evidence="12">
    <location>
        <begin position="53"/>
        <end position="374"/>
    </location>
</feature>
<dbReference type="GO" id="GO:0008448">
    <property type="term" value="F:N-acetylglucosamine-6-phosphate deacetylase activity"/>
    <property type="evidence" value="ECO:0007669"/>
    <property type="project" value="UniProtKB-EC"/>
</dbReference>
<dbReference type="InterPro" id="IPR003764">
    <property type="entry name" value="GlcNAc_6-P_deAcase"/>
</dbReference>
<evidence type="ECO:0000256" key="5">
    <source>
        <dbReference type="ARBA" id="ARBA00022801"/>
    </source>
</evidence>
<feature type="binding site" evidence="11">
    <location>
        <position position="218"/>
    </location>
    <ligand>
        <name>Zn(2+)</name>
        <dbReference type="ChEBI" id="CHEBI:29105"/>
    </ligand>
</feature>